<dbReference type="PROSITE" id="PS00139">
    <property type="entry name" value="THIOL_PROTEASE_CYS"/>
    <property type="match status" value="1"/>
</dbReference>
<dbReference type="FunFam" id="1.10.287.110:FF:000001">
    <property type="entry name" value="Import inner membrane translocase subunit tim14"/>
    <property type="match status" value="1"/>
</dbReference>
<evidence type="ECO:0000256" key="1">
    <source>
        <dbReference type="ARBA" id="ARBA00004273"/>
    </source>
</evidence>
<dbReference type="Gene3D" id="3.90.70.10">
    <property type="entry name" value="Cysteine proteinases"/>
    <property type="match status" value="1"/>
</dbReference>
<reference evidence="9 10" key="1">
    <citation type="submission" date="2016-02" db="EMBL/GenBank/DDBJ databases">
        <title>Genome analysis of coral dinoflagellate symbionts highlights evolutionary adaptations to a symbiotic lifestyle.</title>
        <authorList>
            <person name="Aranda M."/>
            <person name="Li Y."/>
            <person name="Liew Y.J."/>
            <person name="Baumgarten S."/>
            <person name="Simakov O."/>
            <person name="Wilson M."/>
            <person name="Piel J."/>
            <person name="Ashoor H."/>
            <person name="Bougouffa S."/>
            <person name="Bajic V.B."/>
            <person name="Ryu T."/>
            <person name="Ravasi T."/>
            <person name="Bayer T."/>
            <person name="Micklem G."/>
            <person name="Kim H."/>
            <person name="Bhak J."/>
            <person name="Lajeunesse T.C."/>
            <person name="Voolstra C.R."/>
        </authorList>
    </citation>
    <scope>NUCLEOTIDE SEQUENCE [LARGE SCALE GENOMIC DNA]</scope>
    <source>
        <strain evidence="9 10">CCMP2467</strain>
    </source>
</reference>
<protein>
    <submittedName>
        <fullName evidence="9">Cathepsin S</fullName>
    </submittedName>
</protein>
<dbReference type="Pfam" id="PF08246">
    <property type="entry name" value="Inhibitor_I29"/>
    <property type="match status" value="1"/>
</dbReference>
<dbReference type="GO" id="GO:0008234">
    <property type="term" value="F:cysteine-type peptidase activity"/>
    <property type="evidence" value="ECO:0007669"/>
    <property type="project" value="InterPro"/>
</dbReference>
<evidence type="ECO:0000256" key="3">
    <source>
        <dbReference type="ARBA" id="ARBA00022792"/>
    </source>
</evidence>
<sequence length="625" mass="67343">MSATAGKGGRRLSWCFLNARGGGGEPESSSLPIITHLLANHSTTAMQLRFACGTILASLAAGVLVKEHVPGHHIAAFHSFIDQHGRHYKKGTHEYFKRLTLFSERLQKAEVINSRPGHLWIAGVGPLSDLTPEELSQKKGWAGFASRKSPKALRTQMSLLQSESDLPEECNKWANLTMLQAKDQGGCGSCWAVTSATVLEAHREIYLGKQEQLSAQQLVNCVENPRNCGGTGGCAGATVELAMAYVVQNGLASEAQVPYQGADRECQTGAVAALQLAGSDDLAASGVRKAKASSVGLQSLGIHGWEKLPENKYLPLMRAVVQHGPVAVSVSADSWDLYLKGIFDYCSKDVIIDHAVTLTGYGKDVELGKKYWRILNSWGKNFGEDGTIRLLRTDQEESWCGIDSQPELGTGCDGGPTQVRHSLRYRDTNLPPCVGLSQLRSGTRPKSVRKQRPSVEATVLPRWHPYMSKSLVIHPRQGFVTRKATSGQTCSTGTSRSRASKVSDAVPSQAFSMWPLLLGGLGLGALAARQGLRAVRASGVKVNFNMPAFGGFGAFSSGMQGFEAPMTRAEARQILNLSSMAPSKDAVREAHRRLLIANHPDKGGSTYIASKINEAKEVMLGKKAT</sequence>
<dbReference type="InterPro" id="IPR025660">
    <property type="entry name" value="Pept_his_AS"/>
</dbReference>
<gene>
    <name evidence="9" type="primary">CTSS</name>
    <name evidence="9" type="ORF">AK812_SmicGene24049</name>
</gene>
<dbReference type="SMART" id="SM00848">
    <property type="entry name" value="Inhibitor_I29"/>
    <property type="match status" value="1"/>
</dbReference>
<evidence type="ECO:0000256" key="2">
    <source>
        <dbReference type="ARBA" id="ARBA00008455"/>
    </source>
</evidence>
<dbReference type="InterPro" id="IPR000169">
    <property type="entry name" value="Pept_cys_AS"/>
</dbReference>
<proteinExistence type="inferred from homology"/>
<dbReference type="CDD" id="cd02248">
    <property type="entry name" value="Peptidase_C1A"/>
    <property type="match status" value="1"/>
</dbReference>
<dbReference type="InterPro" id="IPR036869">
    <property type="entry name" value="J_dom_sf"/>
</dbReference>
<dbReference type="GO" id="GO:0005743">
    <property type="term" value="C:mitochondrial inner membrane"/>
    <property type="evidence" value="ECO:0007669"/>
    <property type="project" value="UniProtKB-SubCell"/>
</dbReference>
<dbReference type="PROSITE" id="PS00639">
    <property type="entry name" value="THIOL_PROTEASE_HIS"/>
    <property type="match status" value="1"/>
</dbReference>
<keyword evidence="10" id="KW-1185">Reference proteome</keyword>
<dbReference type="EMBL" id="LSRX01000563">
    <property type="protein sequence ID" value="OLP93954.1"/>
    <property type="molecule type" value="Genomic_DNA"/>
</dbReference>
<dbReference type="Proteomes" id="UP000186817">
    <property type="component" value="Unassembled WGS sequence"/>
</dbReference>
<keyword evidence="3" id="KW-0999">Mitochondrion inner membrane</keyword>
<keyword evidence="4" id="KW-0496">Mitochondrion</keyword>
<evidence type="ECO:0000256" key="5">
    <source>
        <dbReference type="ARBA" id="ARBA00023136"/>
    </source>
</evidence>
<evidence type="ECO:0000256" key="6">
    <source>
        <dbReference type="ARBA" id="ARBA00023145"/>
    </source>
</evidence>
<dbReference type="InterPro" id="IPR013128">
    <property type="entry name" value="Peptidase_C1A"/>
</dbReference>
<feature type="domain" description="J" evidence="8">
    <location>
        <begin position="570"/>
        <end position="624"/>
    </location>
</feature>
<evidence type="ECO:0000313" key="9">
    <source>
        <dbReference type="EMBL" id="OLP93954.1"/>
    </source>
</evidence>
<dbReference type="SUPFAM" id="SSF46565">
    <property type="entry name" value="Chaperone J-domain"/>
    <property type="match status" value="1"/>
</dbReference>
<evidence type="ECO:0000313" key="10">
    <source>
        <dbReference type="Proteomes" id="UP000186817"/>
    </source>
</evidence>
<keyword evidence="5" id="KW-0472">Membrane</keyword>
<keyword evidence="6" id="KW-0865">Zymogen</keyword>
<dbReference type="GO" id="GO:0006508">
    <property type="term" value="P:proteolysis"/>
    <property type="evidence" value="ECO:0007669"/>
    <property type="project" value="InterPro"/>
</dbReference>
<dbReference type="InterPro" id="IPR039417">
    <property type="entry name" value="Peptidase_C1A_papain-like"/>
</dbReference>
<comment type="caution">
    <text evidence="9">The sequence shown here is derived from an EMBL/GenBank/DDBJ whole genome shotgun (WGS) entry which is preliminary data.</text>
</comment>
<dbReference type="InterPro" id="IPR038765">
    <property type="entry name" value="Papain-like_cys_pep_sf"/>
</dbReference>
<dbReference type="InterPro" id="IPR001623">
    <property type="entry name" value="DnaJ_domain"/>
</dbReference>
<dbReference type="PROSITE" id="PS50076">
    <property type="entry name" value="DNAJ_2"/>
    <property type="match status" value="1"/>
</dbReference>
<dbReference type="AlphaFoldDB" id="A0A1Q9DFJ7"/>
<comment type="subcellular location">
    <subcellularLocation>
        <location evidence="1">Mitochondrion inner membrane</location>
    </subcellularLocation>
</comment>
<dbReference type="PANTHER" id="PTHR12411">
    <property type="entry name" value="CYSTEINE PROTEASE FAMILY C1-RELATED"/>
    <property type="match status" value="1"/>
</dbReference>
<dbReference type="SMART" id="SM00645">
    <property type="entry name" value="Pept_C1"/>
    <property type="match status" value="1"/>
</dbReference>
<dbReference type="Pfam" id="PF00112">
    <property type="entry name" value="Peptidase_C1"/>
    <property type="match status" value="1"/>
</dbReference>
<dbReference type="PRINTS" id="PR00705">
    <property type="entry name" value="PAPAIN"/>
</dbReference>
<evidence type="ECO:0000256" key="7">
    <source>
        <dbReference type="ARBA" id="ARBA00023157"/>
    </source>
</evidence>
<dbReference type="Gene3D" id="1.10.287.110">
    <property type="entry name" value="DnaJ domain"/>
    <property type="match status" value="1"/>
</dbReference>
<organism evidence="9 10">
    <name type="scientific">Symbiodinium microadriaticum</name>
    <name type="common">Dinoflagellate</name>
    <name type="synonym">Zooxanthella microadriatica</name>
    <dbReference type="NCBI Taxonomy" id="2951"/>
    <lineage>
        <taxon>Eukaryota</taxon>
        <taxon>Sar</taxon>
        <taxon>Alveolata</taxon>
        <taxon>Dinophyceae</taxon>
        <taxon>Suessiales</taxon>
        <taxon>Symbiodiniaceae</taxon>
        <taxon>Symbiodinium</taxon>
    </lineage>
</organism>
<dbReference type="OrthoDB" id="240298at2759"/>
<dbReference type="SUPFAM" id="SSF54001">
    <property type="entry name" value="Cysteine proteinases"/>
    <property type="match status" value="1"/>
</dbReference>
<keyword evidence="7" id="KW-1015">Disulfide bond</keyword>
<accession>A0A1Q9DFJ7</accession>
<evidence type="ECO:0000256" key="4">
    <source>
        <dbReference type="ARBA" id="ARBA00023128"/>
    </source>
</evidence>
<dbReference type="CDD" id="cd06257">
    <property type="entry name" value="DnaJ"/>
    <property type="match status" value="1"/>
</dbReference>
<evidence type="ECO:0000259" key="8">
    <source>
        <dbReference type="PROSITE" id="PS50076"/>
    </source>
</evidence>
<dbReference type="InterPro" id="IPR013201">
    <property type="entry name" value="Prot_inhib_I29"/>
</dbReference>
<name>A0A1Q9DFJ7_SYMMI</name>
<comment type="similarity">
    <text evidence="2">Belongs to the peptidase C1 family.</text>
</comment>
<dbReference type="InterPro" id="IPR000668">
    <property type="entry name" value="Peptidase_C1A_C"/>
</dbReference>